<keyword evidence="3" id="KW-0808">Transferase</keyword>
<evidence type="ECO:0000313" key="3">
    <source>
        <dbReference type="EMBL" id="PAX60150.1"/>
    </source>
</evidence>
<protein>
    <submittedName>
        <fullName evidence="3">GNAT family N-acetyltransferase</fullName>
    </submittedName>
</protein>
<dbReference type="EMBL" id="NTFS01000020">
    <property type="protein sequence ID" value="PAX60150.1"/>
    <property type="molecule type" value="Genomic_DNA"/>
</dbReference>
<keyword evidence="1" id="KW-1133">Transmembrane helix</keyword>
<dbReference type="RefSeq" id="WP_095720325.1">
    <property type="nucleotide sequence ID" value="NZ_NTFS01000020.1"/>
</dbReference>
<dbReference type="PROSITE" id="PS51186">
    <property type="entry name" value="GNAT"/>
    <property type="match status" value="1"/>
</dbReference>
<dbReference type="Pfam" id="PF13508">
    <property type="entry name" value="Acetyltransf_7"/>
    <property type="match status" value="1"/>
</dbReference>
<accession>A0A2A2TNY2</accession>
<organism evidence="3 4">
    <name type="scientific">Brunnivagina elsteri CCALA 953</name>
    <dbReference type="NCBI Taxonomy" id="987040"/>
    <lineage>
        <taxon>Bacteria</taxon>
        <taxon>Bacillati</taxon>
        <taxon>Cyanobacteriota</taxon>
        <taxon>Cyanophyceae</taxon>
        <taxon>Nostocales</taxon>
        <taxon>Calotrichaceae</taxon>
        <taxon>Brunnivagina</taxon>
    </lineage>
</organism>
<name>A0A2A2TNY2_9CYAN</name>
<dbReference type="Proteomes" id="UP000218238">
    <property type="component" value="Unassembled WGS sequence"/>
</dbReference>
<keyword evidence="4" id="KW-1185">Reference proteome</keyword>
<dbReference type="CDD" id="cd04301">
    <property type="entry name" value="NAT_SF"/>
    <property type="match status" value="1"/>
</dbReference>
<keyword evidence="1" id="KW-0812">Transmembrane</keyword>
<keyword evidence="1" id="KW-0472">Membrane</keyword>
<dbReference type="SUPFAM" id="SSF55729">
    <property type="entry name" value="Acyl-CoA N-acyltransferases (Nat)"/>
    <property type="match status" value="1"/>
</dbReference>
<reference evidence="3 4" key="1">
    <citation type="submission" date="2017-08" db="EMBL/GenBank/DDBJ databases">
        <title>Draft genome sequence of filamentous cyanobacterium Calothrix elsteri CCALA 953.</title>
        <authorList>
            <person name="Gagunashvili A.N."/>
            <person name="Elster J."/>
            <person name="Andresson O.S."/>
        </authorList>
    </citation>
    <scope>NUCLEOTIDE SEQUENCE [LARGE SCALE GENOMIC DNA]</scope>
    <source>
        <strain evidence="3 4">CCALA 953</strain>
    </source>
</reference>
<evidence type="ECO:0000259" key="2">
    <source>
        <dbReference type="PROSITE" id="PS51186"/>
    </source>
</evidence>
<dbReference type="InterPro" id="IPR016181">
    <property type="entry name" value="Acyl_CoA_acyltransferase"/>
</dbReference>
<gene>
    <name evidence="3" type="ORF">CK510_03250</name>
</gene>
<dbReference type="GO" id="GO:0016747">
    <property type="term" value="F:acyltransferase activity, transferring groups other than amino-acyl groups"/>
    <property type="evidence" value="ECO:0007669"/>
    <property type="project" value="InterPro"/>
</dbReference>
<comment type="caution">
    <text evidence="3">The sequence shown here is derived from an EMBL/GenBank/DDBJ whole genome shotgun (WGS) entry which is preliminary data.</text>
</comment>
<feature type="domain" description="N-acetyltransferase" evidence="2">
    <location>
        <begin position="35"/>
        <end position="172"/>
    </location>
</feature>
<evidence type="ECO:0000256" key="1">
    <source>
        <dbReference type="SAM" id="Phobius"/>
    </source>
</evidence>
<proteinExistence type="predicted"/>
<sequence length="183" mass="21537">MQNRFYLPPNFFIRHARAKDKWKIKELLLTWNDGVNILPINIYWLALIILCFVFLFIHVLLFTALMGIYLIYEIQVRDYSDFWVIDYNGSAVGCVELRIQKKYSVIFNLCIKKKYRHQKLGSCMVEHLINEAKKPVYLSCDRELIPFYNQFGFVTTHAENLPRELPIALGLTQGLSIVPMMLV</sequence>
<feature type="transmembrane region" description="Helical" evidence="1">
    <location>
        <begin position="42"/>
        <end position="72"/>
    </location>
</feature>
<dbReference type="AlphaFoldDB" id="A0A2A2TNY2"/>
<dbReference type="InterPro" id="IPR000182">
    <property type="entry name" value="GNAT_dom"/>
</dbReference>
<dbReference type="Gene3D" id="3.40.630.30">
    <property type="match status" value="1"/>
</dbReference>
<dbReference type="OrthoDB" id="509899at2"/>
<evidence type="ECO:0000313" key="4">
    <source>
        <dbReference type="Proteomes" id="UP000218238"/>
    </source>
</evidence>